<evidence type="ECO:0000256" key="5">
    <source>
        <dbReference type="ARBA" id="ARBA00023157"/>
    </source>
</evidence>
<feature type="domain" description="Saposin B-type" evidence="8">
    <location>
        <begin position="625"/>
        <end position="704"/>
    </location>
</feature>
<evidence type="ECO:0000256" key="6">
    <source>
        <dbReference type="SAM" id="Coils"/>
    </source>
</evidence>
<dbReference type="GO" id="GO:0004190">
    <property type="term" value="F:aspartic-type endopeptidase activity"/>
    <property type="evidence" value="ECO:0007669"/>
    <property type="project" value="UniProtKB-KW"/>
</dbReference>
<feature type="coiled-coil region" evidence="6">
    <location>
        <begin position="194"/>
        <end position="274"/>
    </location>
</feature>
<feature type="domain" description="Saposin B-type" evidence="8">
    <location>
        <begin position="711"/>
        <end position="791"/>
    </location>
</feature>
<dbReference type="InterPro" id="IPR007856">
    <property type="entry name" value="SapB_1"/>
</dbReference>
<feature type="region of interest" description="Disordered" evidence="7">
    <location>
        <begin position="37"/>
        <end position="67"/>
    </location>
</feature>
<feature type="region of interest" description="Disordered" evidence="7">
    <location>
        <begin position="1"/>
        <end position="24"/>
    </location>
</feature>
<proteinExistence type="inferred from homology"/>
<dbReference type="InterPro" id="IPR008139">
    <property type="entry name" value="SaposinB_dom"/>
</dbReference>
<name>A0AAV6NWN3_9ROSI</name>
<dbReference type="SMART" id="SM00741">
    <property type="entry name" value="SapB"/>
    <property type="match status" value="2"/>
</dbReference>
<keyword evidence="3 6" id="KW-0175">Coiled coil</keyword>
<sequence>MGKTGDGGDMENDGGVRAEIDTSAPFESVKEAVSRFGGSGFWKPSHSQGHSYSHSHSQPSEHEHDKDEVDIDITILEKQAKNMESELIVKERETLEVLKELEATKKIVEDLKQKLQKEAFEVSATREATRGDMNVTAAKEAVNENVGPDGQGQNVQISPPAPGLILMELEQAKLNLTRTTGEIADIRASVEYFNKKLEKERTGLEKTRERLAENSSNISALEEELNQTKLKLQVLKDAEAKGFPDNPLENSKELQELCSEAEKFKKMREAATLEVSRTEFEIKQNKAMLKTAQVKLVAARKMKEAARAAEAVALSDIIILTKHGNPSSDFSLTRGDESVTLSSEEYSTLTLKACEAKEQCRKRVTDMMQLVEAANTSKMDILNQAEKASEELETSKRVLEAAMSRVDDANQGKLAVEEALRKWRSEHGQKRRTVQSSTKFKNACPSHFKRDSRILDVNEVSMVSDEPTPVLKPTLSIGQILSRKLLPPDEFETPTLPEKSSVKRKMSLGQMLSKQNCDVSSLKKAENSQKQTFGKRKKSGFARFTLLLAKRSKRKKKAAVVKKEAEPGCLSEELGAMDLRFGIVFLLVVGVAWDCDARNLASFDSELSYLKQGKDVEALSEASSKPKVCELCESLVSQAVEYLAENQTQSEIIRILRQTCAVVGLFKEECVSLVDSYVPLFFSEASSIEPASICQSVRFCEQVTVISSQIQEHSCEFCHQTISKILDKLKDPDTQVEILQALLNICDSLGKRAKECKKLVFEYGPLILANSEKILEQTDICKAIHACTGIAGGDKAISSVGTVSSLADA</sequence>
<keyword evidence="2" id="KW-0378">Hydrolase</keyword>
<evidence type="ECO:0000313" key="10">
    <source>
        <dbReference type="Proteomes" id="UP000685013"/>
    </source>
</evidence>
<evidence type="ECO:0000256" key="3">
    <source>
        <dbReference type="ARBA" id="ARBA00023054"/>
    </source>
</evidence>
<keyword evidence="2" id="KW-0064">Aspartyl protease</keyword>
<dbReference type="InterPro" id="IPR008138">
    <property type="entry name" value="SapB_2"/>
</dbReference>
<evidence type="ECO:0000256" key="4">
    <source>
        <dbReference type="ARBA" id="ARBA00023145"/>
    </source>
</evidence>
<keyword evidence="2" id="KW-0645">Protease</keyword>
<feature type="non-terminal residue" evidence="9">
    <location>
        <position position="1"/>
    </location>
</feature>
<keyword evidence="10" id="KW-1185">Reference proteome</keyword>
<evidence type="ECO:0000256" key="2">
    <source>
        <dbReference type="ARBA" id="ARBA00022750"/>
    </source>
</evidence>
<comment type="similarity">
    <text evidence="1">Belongs to the WEB family.</text>
</comment>
<dbReference type="Proteomes" id="UP000685013">
    <property type="component" value="Chromosome 3"/>
</dbReference>
<dbReference type="GO" id="GO:0009903">
    <property type="term" value="P:chloroplast avoidance movement"/>
    <property type="evidence" value="ECO:0007669"/>
    <property type="project" value="TreeGrafter"/>
</dbReference>
<feature type="compositionally biased region" description="Low complexity" evidence="7">
    <location>
        <begin position="44"/>
        <end position="58"/>
    </location>
</feature>
<dbReference type="AlphaFoldDB" id="A0AAV6NWN3"/>
<evidence type="ECO:0000259" key="8">
    <source>
        <dbReference type="PROSITE" id="PS50015"/>
    </source>
</evidence>
<dbReference type="Pfam" id="PF05701">
    <property type="entry name" value="WEMBL"/>
    <property type="match status" value="2"/>
</dbReference>
<dbReference type="PANTHER" id="PTHR32054:SF4">
    <property type="entry name" value="OS07G0677900 PROTEIN"/>
    <property type="match status" value="1"/>
</dbReference>
<keyword evidence="5" id="KW-1015">Disulfide bond</keyword>
<accession>A0AAV6NWN3</accession>
<protein>
    <submittedName>
        <fullName evidence="9">WEB family protein</fullName>
    </submittedName>
</protein>
<dbReference type="PROSITE" id="PS50015">
    <property type="entry name" value="SAP_B"/>
    <property type="match status" value="2"/>
</dbReference>
<dbReference type="PANTHER" id="PTHR32054">
    <property type="entry name" value="HEAVY CHAIN, PUTATIVE, EXPRESSED-RELATED-RELATED"/>
    <property type="match status" value="1"/>
</dbReference>
<dbReference type="InterPro" id="IPR008545">
    <property type="entry name" value="Web"/>
</dbReference>
<evidence type="ECO:0000256" key="1">
    <source>
        <dbReference type="ARBA" id="ARBA00005485"/>
    </source>
</evidence>
<evidence type="ECO:0000256" key="7">
    <source>
        <dbReference type="SAM" id="MobiDB-lite"/>
    </source>
</evidence>
<organism evidence="9 10">
    <name type="scientific">Cucurbita argyrosperma subsp. sororia</name>
    <dbReference type="NCBI Taxonomy" id="37648"/>
    <lineage>
        <taxon>Eukaryota</taxon>
        <taxon>Viridiplantae</taxon>
        <taxon>Streptophyta</taxon>
        <taxon>Embryophyta</taxon>
        <taxon>Tracheophyta</taxon>
        <taxon>Spermatophyta</taxon>
        <taxon>Magnoliopsida</taxon>
        <taxon>eudicotyledons</taxon>
        <taxon>Gunneridae</taxon>
        <taxon>Pentapetalae</taxon>
        <taxon>rosids</taxon>
        <taxon>fabids</taxon>
        <taxon>Cucurbitales</taxon>
        <taxon>Cucurbitaceae</taxon>
        <taxon>Cucurbiteae</taxon>
        <taxon>Cucurbita</taxon>
    </lineage>
</organism>
<dbReference type="GO" id="GO:0006629">
    <property type="term" value="P:lipid metabolic process"/>
    <property type="evidence" value="ECO:0007669"/>
    <property type="project" value="InterPro"/>
</dbReference>
<evidence type="ECO:0000313" key="9">
    <source>
        <dbReference type="EMBL" id="KAG6603544.1"/>
    </source>
</evidence>
<dbReference type="GO" id="GO:0009904">
    <property type="term" value="P:chloroplast accumulation movement"/>
    <property type="evidence" value="ECO:0007669"/>
    <property type="project" value="TreeGrafter"/>
</dbReference>
<reference evidence="9 10" key="1">
    <citation type="journal article" date="2021" name="Hortic Res">
        <title>The domestication of Cucurbita argyrosperma as revealed by the genome of its wild relative.</title>
        <authorList>
            <person name="Barrera-Redondo J."/>
            <person name="Sanchez-de la Vega G."/>
            <person name="Aguirre-Liguori J.A."/>
            <person name="Castellanos-Morales G."/>
            <person name="Gutierrez-Guerrero Y.T."/>
            <person name="Aguirre-Dugua X."/>
            <person name="Aguirre-Planter E."/>
            <person name="Tenaillon M.I."/>
            <person name="Lira-Saade R."/>
            <person name="Eguiarte L.E."/>
        </authorList>
    </citation>
    <scope>NUCLEOTIDE SEQUENCE [LARGE SCALE GENOMIC DNA]</scope>
    <source>
        <strain evidence="9">JBR-2021</strain>
    </source>
</reference>
<gene>
    <name evidence="9" type="ORF">SDJN03_04153</name>
</gene>
<feature type="coiled-coil region" evidence="6">
    <location>
        <begin position="371"/>
        <end position="405"/>
    </location>
</feature>
<keyword evidence="4" id="KW-0865">Zymogen</keyword>
<dbReference type="EMBL" id="JAGKQH010000003">
    <property type="protein sequence ID" value="KAG6603544.1"/>
    <property type="molecule type" value="Genomic_DNA"/>
</dbReference>
<dbReference type="Pfam" id="PF05184">
    <property type="entry name" value="SapB_1"/>
    <property type="match status" value="2"/>
</dbReference>
<dbReference type="GO" id="GO:0005829">
    <property type="term" value="C:cytosol"/>
    <property type="evidence" value="ECO:0007669"/>
    <property type="project" value="TreeGrafter"/>
</dbReference>
<dbReference type="Pfam" id="PF03489">
    <property type="entry name" value="SapB_2"/>
    <property type="match status" value="2"/>
</dbReference>
<comment type="caution">
    <text evidence="9">The sequence shown here is derived from an EMBL/GenBank/DDBJ whole genome shotgun (WGS) entry which is preliminary data.</text>
</comment>